<evidence type="ECO:0000256" key="1">
    <source>
        <dbReference type="SAM" id="MobiDB-lite"/>
    </source>
</evidence>
<dbReference type="PANTHER" id="PTHR46928:SF1">
    <property type="entry name" value="MESENCHYME-SPECIFIC CELL SURFACE GLYCOPROTEIN"/>
    <property type="match status" value="1"/>
</dbReference>
<gene>
    <name evidence="3" type="ORF">IEQ44_15055</name>
</gene>
<evidence type="ECO:0000259" key="2">
    <source>
        <dbReference type="Pfam" id="PF22494"/>
    </source>
</evidence>
<feature type="domain" description="Choice-of-anchor I" evidence="2">
    <location>
        <begin position="32"/>
        <end position="540"/>
    </location>
</feature>
<dbReference type="Pfam" id="PF22494">
    <property type="entry name" value="choice_anch_I"/>
    <property type="match status" value="1"/>
</dbReference>
<dbReference type="InterPro" id="IPR015943">
    <property type="entry name" value="WD40/YVTN_repeat-like_dom_sf"/>
</dbReference>
<dbReference type="EMBL" id="JADCSA010000020">
    <property type="protein sequence ID" value="MBE7325966.1"/>
    <property type="molecule type" value="Genomic_DNA"/>
</dbReference>
<dbReference type="Proteomes" id="UP000756387">
    <property type="component" value="Unassembled WGS sequence"/>
</dbReference>
<accession>A0ABR9RWQ1</accession>
<comment type="caution">
    <text evidence="3">The sequence shown here is derived from an EMBL/GenBank/DDBJ whole genome shotgun (WGS) entry which is preliminary data.</text>
</comment>
<name>A0ABR9RWQ1_9ACTN</name>
<sequence length="546" mass="58363">MAGVVPDPVVDGPGPVSLSPLGSYETGVFEESAAEIVAWHLQSKRLLVVNAADATVEVLDGKNPRKPRKLFNLDTAGVKSADGSRVPDTAVANSVAVRADGLGVVAVEASPKTDRGWLVFFDAKSKGKKRGKVFGAVRVGAQPDMVTLTPDGTRAVVANEGEPAEDYSVDPQGSIAVVTLPKKMKAPRQKAVRTAGFGAYEGARLPKGVRIFGGREDAGTGTPAKPVSENLEPEYVAVDAASKRAYVTLQEANAIAVVNLRKARVTKIFGLGTVDQRKVKLDASDRDGRINRRTWPVEAFRLPDAIATFQVGRRTYLVTADEGDSRDWEGYSEEVRVKDLGEDGLAPVCESVAAEAGMSVAELQEDENLGRYKITVSAGLRADGSCYDQLHGFGGRGFSIWTPQGKLVSSSKDGFEAVTARAMPESFNSDHAETEFDARSDDKGPEPEGVTVGKVGKKTYVFTSLERVGGVMIHDVTRPAKPKFVRYVNNRDFAHSGAEGLASAGDLGPEGITFVPRKDSPLKRPMVVIGNEVSGTTTFFRVDLLR</sequence>
<dbReference type="NCBIfam" id="NF038117">
    <property type="entry name" value="choice_anch_I"/>
    <property type="match status" value="1"/>
</dbReference>
<dbReference type="InterPro" id="IPR011048">
    <property type="entry name" value="Haem_d1_sf"/>
</dbReference>
<organism evidence="3 4">
    <name type="scientific">Nocardioides malaquae</name>
    <dbReference type="NCBI Taxonomy" id="2773426"/>
    <lineage>
        <taxon>Bacteria</taxon>
        <taxon>Bacillati</taxon>
        <taxon>Actinomycetota</taxon>
        <taxon>Actinomycetes</taxon>
        <taxon>Propionibacteriales</taxon>
        <taxon>Nocardioidaceae</taxon>
        <taxon>Nocardioides</taxon>
    </lineage>
</organism>
<proteinExistence type="predicted"/>
<dbReference type="SUPFAM" id="SSF51004">
    <property type="entry name" value="C-terminal (heme d1) domain of cytochrome cd1-nitrite reductase"/>
    <property type="match status" value="1"/>
</dbReference>
<keyword evidence="4" id="KW-1185">Reference proteome</keyword>
<feature type="region of interest" description="Disordered" evidence="1">
    <location>
        <begin position="424"/>
        <end position="452"/>
    </location>
</feature>
<evidence type="ECO:0000313" key="4">
    <source>
        <dbReference type="Proteomes" id="UP000756387"/>
    </source>
</evidence>
<reference evidence="3 4" key="1">
    <citation type="submission" date="2020-10" db="EMBL/GenBank/DDBJ databases">
        <title>Nocardioides sp. isolated from sludge.</title>
        <authorList>
            <person name="Zhang X."/>
        </authorList>
    </citation>
    <scope>NUCLEOTIDE SEQUENCE [LARGE SCALE GENOMIC DNA]</scope>
    <source>
        <strain evidence="3 4">Y6</strain>
    </source>
</reference>
<feature type="compositionally biased region" description="Basic and acidic residues" evidence="1">
    <location>
        <begin position="428"/>
        <end position="446"/>
    </location>
</feature>
<dbReference type="InterPro" id="IPR052956">
    <property type="entry name" value="Mesenchyme-surface_protein"/>
</dbReference>
<dbReference type="PANTHER" id="PTHR46928">
    <property type="entry name" value="MESENCHYME-SPECIFIC CELL SURFACE GLYCOPROTEIN"/>
    <property type="match status" value="1"/>
</dbReference>
<evidence type="ECO:0000313" key="3">
    <source>
        <dbReference type="EMBL" id="MBE7325966.1"/>
    </source>
</evidence>
<dbReference type="Gene3D" id="2.130.10.10">
    <property type="entry name" value="YVTN repeat-like/Quinoprotein amine dehydrogenase"/>
    <property type="match status" value="1"/>
</dbReference>
<dbReference type="InterPro" id="IPR055188">
    <property type="entry name" value="Choice_anch_I"/>
</dbReference>
<protein>
    <submittedName>
        <fullName evidence="3">Choice-of-anchor I family protein</fullName>
    </submittedName>
</protein>